<evidence type="ECO:0000256" key="2">
    <source>
        <dbReference type="ARBA" id="ARBA00023125"/>
    </source>
</evidence>
<feature type="domain" description="HTH marR-type" evidence="4">
    <location>
        <begin position="38"/>
        <end position="172"/>
    </location>
</feature>
<protein>
    <submittedName>
        <fullName evidence="5">DNA-binding transcriptional regulator, MarR family</fullName>
    </submittedName>
</protein>
<dbReference type="PANTHER" id="PTHR33164">
    <property type="entry name" value="TRANSCRIPTIONAL REGULATOR, MARR FAMILY"/>
    <property type="match status" value="1"/>
</dbReference>
<dbReference type="GO" id="GO:0003677">
    <property type="term" value="F:DNA binding"/>
    <property type="evidence" value="ECO:0007669"/>
    <property type="project" value="UniProtKB-KW"/>
</dbReference>
<dbReference type="Pfam" id="PF12802">
    <property type="entry name" value="MarR_2"/>
    <property type="match status" value="1"/>
</dbReference>
<keyword evidence="1" id="KW-0805">Transcription regulation</keyword>
<keyword evidence="3" id="KW-0804">Transcription</keyword>
<evidence type="ECO:0000256" key="3">
    <source>
        <dbReference type="ARBA" id="ARBA00023163"/>
    </source>
</evidence>
<dbReference type="PROSITE" id="PS01117">
    <property type="entry name" value="HTH_MARR_1"/>
    <property type="match status" value="1"/>
</dbReference>
<sequence>MWCRRIVGGAGGRAVIEDEARGPIGGVREEGVDRRTAAESVERELVMMFRRARNLSTAVAAHVHPDLDPASYSLLLMVDDAGPLRGMDVADRTGLDKSTVSRQIATLVDLDLLERVPDPDDGRARRIQLSDLGRERLAQVREERRKHLHGQFASWTTQDLKELARLLGKLNAMM</sequence>
<proteinExistence type="predicted"/>
<dbReference type="SUPFAM" id="SSF46785">
    <property type="entry name" value="Winged helix' DNA-binding domain"/>
    <property type="match status" value="1"/>
</dbReference>
<dbReference type="InterPro" id="IPR036388">
    <property type="entry name" value="WH-like_DNA-bd_sf"/>
</dbReference>
<dbReference type="STRING" id="418495.SAMN05216215_1007110"/>
<dbReference type="PROSITE" id="PS50995">
    <property type="entry name" value="HTH_MARR_2"/>
    <property type="match status" value="1"/>
</dbReference>
<dbReference type="PANTHER" id="PTHR33164:SF57">
    <property type="entry name" value="MARR-FAMILY TRANSCRIPTIONAL REGULATOR"/>
    <property type="match status" value="1"/>
</dbReference>
<dbReference type="AlphaFoldDB" id="A0A1H2YR77"/>
<dbReference type="InterPro" id="IPR023187">
    <property type="entry name" value="Tscrpt_reg_MarR-type_CS"/>
</dbReference>
<dbReference type="Proteomes" id="UP000199529">
    <property type="component" value="Unassembled WGS sequence"/>
</dbReference>
<evidence type="ECO:0000256" key="1">
    <source>
        <dbReference type="ARBA" id="ARBA00023015"/>
    </source>
</evidence>
<dbReference type="Gene3D" id="1.10.10.10">
    <property type="entry name" value="Winged helix-like DNA-binding domain superfamily/Winged helix DNA-binding domain"/>
    <property type="match status" value="1"/>
</dbReference>
<evidence type="ECO:0000313" key="6">
    <source>
        <dbReference type="Proteomes" id="UP000199529"/>
    </source>
</evidence>
<dbReference type="InterPro" id="IPR000835">
    <property type="entry name" value="HTH_MarR-typ"/>
</dbReference>
<name>A0A1H2YR77_9PSEU</name>
<gene>
    <name evidence="5" type="ORF">SAMN05216215_1007110</name>
</gene>
<dbReference type="GO" id="GO:0006950">
    <property type="term" value="P:response to stress"/>
    <property type="evidence" value="ECO:0007669"/>
    <property type="project" value="TreeGrafter"/>
</dbReference>
<evidence type="ECO:0000313" key="5">
    <source>
        <dbReference type="EMBL" id="SDX07009.1"/>
    </source>
</evidence>
<dbReference type="EMBL" id="FNOK01000007">
    <property type="protein sequence ID" value="SDX07009.1"/>
    <property type="molecule type" value="Genomic_DNA"/>
</dbReference>
<keyword evidence="6" id="KW-1185">Reference proteome</keyword>
<organism evidence="5 6">
    <name type="scientific">Saccharopolyspora shandongensis</name>
    <dbReference type="NCBI Taxonomy" id="418495"/>
    <lineage>
        <taxon>Bacteria</taxon>
        <taxon>Bacillati</taxon>
        <taxon>Actinomycetota</taxon>
        <taxon>Actinomycetes</taxon>
        <taxon>Pseudonocardiales</taxon>
        <taxon>Pseudonocardiaceae</taxon>
        <taxon>Saccharopolyspora</taxon>
    </lineage>
</organism>
<dbReference type="InterPro" id="IPR036390">
    <property type="entry name" value="WH_DNA-bd_sf"/>
</dbReference>
<accession>A0A1H2YR77</accession>
<dbReference type="InterPro" id="IPR039422">
    <property type="entry name" value="MarR/SlyA-like"/>
</dbReference>
<reference evidence="6" key="1">
    <citation type="submission" date="2016-10" db="EMBL/GenBank/DDBJ databases">
        <authorList>
            <person name="Varghese N."/>
            <person name="Submissions S."/>
        </authorList>
    </citation>
    <scope>NUCLEOTIDE SEQUENCE [LARGE SCALE GENOMIC DNA]</scope>
    <source>
        <strain evidence="6">CGMCC 4.3530</strain>
    </source>
</reference>
<dbReference type="GO" id="GO:0003700">
    <property type="term" value="F:DNA-binding transcription factor activity"/>
    <property type="evidence" value="ECO:0007669"/>
    <property type="project" value="InterPro"/>
</dbReference>
<evidence type="ECO:0000259" key="4">
    <source>
        <dbReference type="PROSITE" id="PS50995"/>
    </source>
</evidence>
<dbReference type="SMART" id="SM00347">
    <property type="entry name" value="HTH_MARR"/>
    <property type="match status" value="1"/>
</dbReference>
<keyword evidence="2 5" id="KW-0238">DNA-binding</keyword>